<dbReference type="EMBL" id="JGZR01000006">
    <property type="protein sequence ID" value="KFJ03694.1"/>
    <property type="molecule type" value="Genomic_DNA"/>
</dbReference>
<dbReference type="RefSeq" id="WP_051245982.1">
    <property type="nucleotide sequence ID" value="NZ_CP062939.1"/>
</dbReference>
<dbReference type="Pfam" id="PF11457">
    <property type="entry name" value="DUF3021"/>
    <property type="match status" value="1"/>
</dbReference>
<keyword evidence="2" id="KW-0812">Transmembrane</keyword>
<dbReference type="OrthoDB" id="3240402at2"/>
<dbReference type="InterPro" id="IPR021560">
    <property type="entry name" value="DUF3021"/>
</dbReference>
<proteinExistence type="predicted"/>
<feature type="transmembrane region" description="Helical" evidence="2">
    <location>
        <begin position="282"/>
        <end position="308"/>
    </location>
</feature>
<feature type="region of interest" description="Disordered" evidence="1">
    <location>
        <begin position="78"/>
        <end position="100"/>
    </location>
</feature>
<evidence type="ECO:0000313" key="4">
    <source>
        <dbReference type="Proteomes" id="UP000029055"/>
    </source>
</evidence>
<feature type="transmembrane region" description="Helical" evidence="2">
    <location>
        <begin position="250"/>
        <end position="270"/>
    </location>
</feature>
<name>A0A087E7E3_9BIFI</name>
<protein>
    <recommendedName>
        <fullName evidence="5">DUF3021 domain-containing protein</fullName>
    </recommendedName>
</protein>
<keyword evidence="4" id="KW-1185">Reference proteome</keyword>
<keyword evidence="2" id="KW-1133">Transmembrane helix</keyword>
<feature type="region of interest" description="Disordered" evidence="1">
    <location>
        <begin position="115"/>
        <end position="158"/>
    </location>
</feature>
<dbReference type="Proteomes" id="UP000029055">
    <property type="component" value="Unassembled WGS sequence"/>
</dbReference>
<accession>A0A087E7E3</accession>
<feature type="region of interest" description="Disordered" evidence="1">
    <location>
        <begin position="1"/>
        <end position="56"/>
    </location>
</feature>
<evidence type="ECO:0000256" key="1">
    <source>
        <dbReference type="SAM" id="MobiDB-lite"/>
    </source>
</evidence>
<evidence type="ECO:0000256" key="2">
    <source>
        <dbReference type="SAM" id="Phobius"/>
    </source>
</evidence>
<sequence length="326" mass="34437">MDANIDANTNTAAAANTNGDEAGIGRMGGQDDMVSTQNTSNEADAHDTDGSNGCASGGAGNGGIAAKSSGMIRANSGGKEIARNDRSHTSPANNSGKGAIVNTDNEAFGVIDNGIGKGTTAGSPSFEGSDSTDINDASMPLGEDEIPSPSEEASQAHEQLLSQLSGLTPAAAKPHMSLPSHKQSRVASVLRELIINAMLGVGVGSFVFLFAEILDQPPIPITPLSVISLFVMSALIGELTLLFKLQIPYWAILLIHCPLTFGLVVCWLLTNRWYVMLSPQRFPGFAASFVGIYILIWLGVVLHGWLLTERMNATLRTRRERDDLDE</sequence>
<feature type="transmembrane region" description="Helical" evidence="2">
    <location>
        <begin position="223"/>
        <end position="243"/>
    </location>
</feature>
<reference evidence="3 4" key="1">
    <citation type="submission" date="2014-03" db="EMBL/GenBank/DDBJ databases">
        <title>Genomics of Bifidobacteria.</title>
        <authorList>
            <person name="Ventura M."/>
            <person name="Milani C."/>
            <person name="Lugli G.A."/>
        </authorList>
    </citation>
    <scope>NUCLEOTIDE SEQUENCE [LARGE SCALE GENOMIC DNA]</scope>
    <source>
        <strain evidence="3 4">LMG 11597</strain>
    </source>
</reference>
<feature type="compositionally biased region" description="Polar residues" evidence="1">
    <location>
        <begin position="33"/>
        <end position="42"/>
    </location>
</feature>
<organism evidence="3 4">
    <name type="scientific">Bifidobacterium subtile</name>
    <dbReference type="NCBI Taxonomy" id="77635"/>
    <lineage>
        <taxon>Bacteria</taxon>
        <taxon>Bacillati</taxon>
        <taxon>Actinomycetota</taxon>
        <taxon>Actinomycetes</taxon>
        <taxon>Bifidobacteriales</taxon>
        <taxon>Bifidobacteriaceae</taxon>
        <taxon>Bifidobacterium</taxon>
    </lineage>
</organism>
<dbReference type="eggNOG" id="ENOG5032HQB">
    <property type="taxonomic scope" value="Bacteria"/>
</dbReference>
<feature type="transmembrane region" description="Helical" evidence="2">
    <location>
        <begin position="193"/>
        <end position="211"/>
    </location>
</feature>
<gene>
    <name evidence="3" type="ORF">BISU_0169</name>
</gene>
<feature type="compositionally biased region" description="Low complexity" evidence="1">
    <location>
        <begin position="1"/>
        <end position="21"/>
    </location>
</feature>
<keyword evidence="2" id="KW-0472">Membrane</keyword>
<feature type="compositionally biased region" description="Polar residues" evidence="1">
    <location>
        <begin position="120"/>
        <end position="135"/>
    </location>
</feature>
<evidence type="ECO:0008006" key="5">
    <source>
        <dbReference type="Google" id="ProtNLM"/>
    </source>
</evidence>
<evidence type="ECO:0000313" key="3">
    <source>
        <dbReference type="EMBL" id="KFJ03694.1"/>
    </source>
</evidence>
<dbReference type="AlphaFoldDB" id="A0A087E7E3"/>
<dbReference type="STRING" id="77635.BISU_0169"/>
<comment type="caution">
    <text evidence="3">The sequence shown here is derived from an EMBL/GenBank/DDBJ whole genome shotgun (WGS) entry which is preliminary data.</text>
</comment>